<dbReference type="Proteomes" id="UP000054771">
    <property type="component" value="Unassembled WGS sequence"/>
</dbReference>
<dbReference type="InterPro" id="IPR036864">
    <property type="entry name" value="Zn2-C6_fun-type_DNA-bd_sf"/>
</dbReference>
<evidence type="ECO:0000259" key="8">
    <source>
        <dbReference type="PROSITE" id="PS50048"/>
    </source>
</evidence>
<feature type="domain" description="Zn(2)-C6 fungal-type" evidence="8">
    <location>
        <begin position="106"/>
        <end position="135"/>
    </location>
</feature>
<dbReference type="Pfam" id="PF04082">
    <property type="entry name" value="Fungal_trans"/>
    <property type="match status" value="1"/>
</dbReference>
<keyword evidence="1" id="KW-0479">Metal-binding</keyword>
<gene>
    <name evidence="9" type="ORF">ASPCAL04773</name>
</gene>
<keyword evidence="5" id="KW-0804">Transcription</keyword>
<dbReference type="GO" id="GO:0008270">
    <property type="term" value="F:zinc ion binding"/>
    <property type="evidence" value="ECO:0007669"/>
    <property type="project" value="InterPro"/>
</dbReference>
<dbReference type="GO" id="GO:0000981">
    <property type="term" value="F:DNA-binding transcription factor activity, RNA polymerase II-specific"/>
    <property type="evidence" value="ECO:0007669"/>
    <property type="project" value="InterPro"/>
</dbReference>
<dbReference type="CDD" id="cd00067">
    <property type="entry name" value="GAL4"/>
    <property type="match status" value="1"/>
</dbReference>
<reference evidence="10" key="1">
    <citation type="journal article" date="2016" name="Genome Announc.">
        <title>Draft genome sequences of fungus Aspergillus calidoustus.</title>
        <authorList>
            <person name="Horn F."/>
            <person name="Linde J."/>
            <person name="Mattern D.J."/>
            <person name="Walther G."/>
            <person name="Guthke R."/>
            <person name="Scherlach K."/>
            <person name="Martin K."/>
            <person name="Brakhage A.A."/>
            <person name="Petzke L."/>
            <person name="Valiante V."/>
        </authorList>
    </citation>
    <scope>NUCLEOTIDE SEQUENCE [LARGE SCALE GENOMIC DNA]</scope>
    <source>
        <strain evidence="10">SF006504</strain>
    </source>
</reference>
<dbReference type="Gene3D" id="4.10.240.10">
    <property type="entry name" value="Zn(2)-C6 fungal-type DNA-binding domain"/>
    <property type="match status" value="1"/>
</dbReference>
<evidence type="ECO:0000256" key="3">
    <source>
        <dbReference type="ARBA" id="ARBA00023015"/>
    </source>
</evidence>
<dbReference type="AlphaFoldDB" id="A0A0U4Z1Z3"/>
<sequence>MASPSPPSGTISNSSNLFQCGTCSQSFTRIDHLGRHIPKRSPTAAQCATNDSVACEVPSNIAESPAKKHSDLLSRHSALHNPQREATPARRRRGGANVAPSRASKACEACAVDHLRCDDEKPCRRCQRREIPCTLPGRSCEAIATITTVATGDEQIQTDPSGDAGCLPSTTSLQSPQILAQHGDTEAIPQTGPNNHMVVSDVTDSLDYDFPVSRGELVTFGLETNLDLSVLDLSFLESYNARAPFEYEAATVSTVEPLGETIGGEVVEPDPAAKEERSFQRIRWRFVPAAQDNGYAEHANLLLSGQNGHDATPQSLLNMEVGPHHGDCVNLASRDKILSMVLSQMPKPFLLNAASFPSPELLDRLIRYYLTVPFASPRQWIHQGTFSAKTCRPELLLAMAAAGAVLTPDPALRKLGYAMQAVLRHELPAVYEGDNTLIKDLELQQAFLIDLEIGLWSGNSRKMELCESERHALITIIRRRGLFDAARYPRITVHPSDSGQRLESKWRLWVRAESNKRLVYRLWQHDTQCSTVLLTGPLISYAELSLSLPSCSTLWNAPTAEQWRDIFCLQESEAQPGSHPRSLTEYVMNMDLLESQRAIIDMNLSCTAVLQALWGMSWEYRQMSLLTGSANTSAPPRSWSAGLLMATRYQQLTEMLDYFKVAYGNETSLYWNSTLMHLHTSLEEVRLLATGLEQPETLGQIPQPIAAWAASKDGRTAVWHAAQIVREVRGFRPQSLRDFAAVALYQATLALWAYGMAVGSYITLSAGQESIWIDGDETDHIQRFISVGRGRPMLHGWSPEGGFVDMWDPTAVLIMAIQLMHDNHSGPDAGEPPLVECLVHALQKLLEVTAWSRQAIAS</sequence>
<dbReference type="SMART" id="SM00066">
    <property type="entry name" value="GAL4"/>
    <property type="match status" value="1"/>
</dbReference>
<keyword evidence="2" id="KW-0862">Zinc</keyword>
<protein>
    <recommendedName>
        <fullName evidence="8">Zn(2)-C6 fungal-type domain-containing protein</fullName>
    </recommendedName>
</protein>
<accession>A0A0U4Z1Z3</accession>
<dbReference type="InterPro" id="IPR007219">
    <property type="entry name" value="XnlR_reg_dom"/>
</dbReference>
<dbReference type="PROSITE" id="PS50048">
    <property type="entry name" value="ZN2_CY6_FUNGAL_2"/>
    <property type="match status" value="1"/>
</dbReference>
<name>A0A0U4Z1Z3_ASPCI</name>
<keyword evidence="3" id="KW-0805">Transcription regulation</keyword>
<evidence type="ECO:0000256" key="2">
    <source>
        <dbReference type="ARBA" id="ARBA00022833"/>
    </source>
</evidence>
<evidence type="ECO:0000256" key="7">
    <source>
        <dbReference type="SAM" id="MobiDB-lite"/>
    </source>
</evidence>
<dbReference type="STRING" id="454130.A0A0U4Z1Z3"/>
<evidence type="ECO:0000256" key="1">
    <source>
        <dbReference type="ARBA" id="ARBA00022723"/>
    </source>
</evidence>
<dbReference type="PROSITE" id="PS00463">
    <property type="entry name" value="ZN2_CY6_FUNGAL_1"/>
    <property type="match status" value="1"/>
</dbReference>
<dbReference type="InterPro" id="IPR001138">
    <property type="entry name" value="Zn2Cys6_DnaBD"/>
</dbReference>
<dbReference type="GO" id="GO:0003677">
    <property type="term" value="F:DNA binding"/>
    <property type="evidence" value="ECO:0007669"/>
    <property type="project" value="UniProtKB-KW"/>
</dbReference>
<keyword evidence="6" id="KW-0539">Nucleus</keyword>
<dbReference type="PANTHER" id="PTHR47660">
    <property type="entry name" value="TRANSCRIPTION FACTOR WITH C2H2 AND ZN(2)-CYS(6) DNA BINDING DOMAIN (EUROFUNG)-RELATED-RELATED"/>
    <property type="match status" value="1"/>
</dbReference>
<keyword evidence="4" id="KW-0238">DNA-binding</keyword>
<evidence type="ECO:0000313" key="9">
    <source>
        <dbReference type="EMBL" id="CEL03621.1"/>
    </source>
</evidence>
<evidence type="ECO:0000256" key="6">
    <source>
        <dbReference type="ARBA" id="ARBA00023242"/>
    </source>
</evidence>
<evidence type="ECO:0000313" key="10">
    <source>
        <dbReference type="Proteomes" id="UP000054771"/>
    </source>
</evidence>
<dbReference type="GO" id="GO:0006351">
    <property type="term" value="P:DNA-templated transcription"/>
    <property type="evidence" value="ECO:0007669"/>
    <property type="project" value="InterPro"/>
</dbReference>
<proteinExistence type="predicted"/>
<organism evidence="9 10">
    <name type="scientific">Aspergillus calidoustus</name>
    <dbReference type="NCBI Taxonomy" id="454130"/>
    <lineage>
        <taxon>Eukaryota</taxon>
        <taxon>Fungi</taxon>
        <taxon>Dikarya</taxon>
        <taxon>Ascomycota</taxon>
        <taxon>Pezizomycotina</taxon>
        <taxon>Eurotiomycetes</taxon>
        <taxon>Eurotiomycetidae</taxon>
        <taxon>Eurotiales</taxon>
        <taxon>Aspergillaceae</taxon>
        <taxon>Aspergillus</taxon>
        <taxon>Aspergillus subgen. Nidulantes</taxon>
    </lineage>
</organism>
<evidence type="ECO:0000256" key="5">
    <source>
        <dbReference type="ARBA" id="ARBA00023163"/>
    </source>
</evidence>
<dbReference type="SUPFAM" id="SSF57701">
    <property type="entry name" value="Zn2/Cys6 DNA-binding domain"/>
    <property type="match status" value="1"/>
</dbReference>
<dbReference type="Pfam" id="PF00172">
    <property type="entry name" value="Zn_clus"/>
    <property type="match status" value="1"/>
</dbReference>
<keyword evidence="10" id="KW-1185">Reference proteome</keyword>
<dbReference type="OrthoDB" id="40579at2759"/>
<dbReference type="OMA" id="SMQRLRW"/>
<feature type="region of interest" description="Disordered" evidence="7">
    <location>
        <begin position="79"/>
        <end position="98"/>
    </location>
</feature>
<dbReference type="PANTHER" id="PTHR47660:SF7">
    <property type="entry name" value="TRANSCRIPTION FACTOR WITH C2H2 AND ZN(2)-CYS(6) DNA BINDING DOMAIN (EUROFUNG)"/>
    <property type="match status" value="1"/>
</dbReference>
<evidence type="ECO:0000256" key="4">
    <source>
        <dbReference type="ARBA" id="ARBA00023125"/>
    </source>
</evidence>
<dbReference type="EMBL" id="CDMC01000003">
    <property type="protein sequence ID" value="CEL03621.1"/>
    <property type="molecule type" value="Genomic_DNA"/>
</dbReference>